<feature type="transmembrane region" description="Helical" evidence="7">
    <location>
        <begin position="552"/>
        <end position="573"/>
    </location>
</feature>
<dbReference type="PANTHER" id="PTHR43044:SF2">
    <property type="entry name" value="POLYSULPHIDE REDUCTASE NRFD"/>
    <property type="match status" value="1"/>
</dbReference>
<gene>
    <name evidence="8" type="ORF">IFK94_07495</name>
</gene>
<evidence type="ECO:0000256" key="4">
    <source>
        <dbReference type="ARBA" id="ARBA00022692"/>
    </source>
</evidence>
<evidence type="ECO:0000256" key="5">
    <source>
        <dbReference type="ARBA" id="ARBA00022989"/>
    </source>
</evidence>
<dbReference type="InterPro" id="IPR005614">
    <property type="entry name" value="NrfD-like"/>
</dbReference>
<sequence>MSVSNVEDRMGLDNTLEEPGRRAPLIVGGNDFTSITEKVCGIVERPKPPKGWYVALGVSAMLMGMLFGLIGYLVLVGTGVWGLQIPVGWGFAIVNFVFWVGIGHAGTLISAILFLFRQKWRTSINRFAEAMTIFAVICAGVFPGIHVGRVWFAYWMFPLPNQMDMWPNFRSPLLWDVFAVSTYFTVSLLFWYLGMIPDLASLRDRAGTRVRQIVYGVLALGWRGANRHWQHYEKAYLLLAALATPLVLSVHSVVSMDFAVSQLPGWHTTIFPPYFVAGAIFSGFAMVVMLAVPAREWFGLKDVITLRHLENMNKVILATGSMVGYAYGMEFFIAWYSGNSFEGFAFLNRAMGPYAWAYWIMVSCNVITPQLFWVRKIRTSPWIMFFVVIFVNIGMWFERFVITVTSLSRDFLPSSWGYYSATWVDYGMLIGSFGLFFTLFLLFLRFGPMVAMAEVKTVLPEADPHHGQDEDHDHRELADEIGAPEDPVVVAGLKGAMPAGDKYGILVRFKSPAELMKAARKVRDAGFTRWDVHSPFPVHGMDRAMGLRSTKLPWLVLAGGITGCASAILLQWWTNAVDYPFLISGKPLFSLPANIPVAFELTILLAALATVGGVFMLMKLPRFHHPLFHSRRFRKVTDDRFFLCIKARDPKFDNEGTGAFVSTLGGDAAEWVEG</sequence>
<evidence type="ECO:0000313" key="8">
    <source>
        <dbReference type="EMBL" id="MBD3867951.1"/>
    </source>
</evidence>
<keyword evidence="6 7" id="KW-0472">Membrane</keyword>
<evidence type="ECO:0000256" key="6">
    <source>
        <dbReference type="ARBA" id="ARBA00023136"/>
    </source>
</evidence>
<dbReference type="GO" id="GO:0005886">
    <property type="term" value="C:plasma membrane"/>
    <property type="evidence" value="ECO:0007669"/>
    <property type="project" value="UniProtKB-SubCell"/>
</dbReference>
<keyword evidence="5 7" id="KW-1133">Transmembrane helix</keyword>
<feature type="transmembrane region" description="Helical" evidence="7">
    <location>
        <begin position="422"/>
        <end position="444"/>
    </location>
</feature>
<name>A0A8J7C2K3_9BACT</name>
<reference evidence="8 9" key="1">
    <citation type="submission" date="2020-08" db="EMBL/GenBank/DDBJ databases">
        <title>Acidobacteriota in marine sediments use diverse sulfur dissimilation pathways.</title>
        <authorList>
            <person name="Wasmund K."/>
        </authorList>
    </citation>
    <scope>NUCLEOTIDE SEQUENCE [LARGE SCALE GENOMIC DNA]</scope>
    <source>
        <strain evidence="8">MAG AM4</strain>
    </source>
</reference>
<organism evidence="8 9">
    <name type="scientific">Candidatus Polarisedimenticola svalbardensis</name>
    <dbReference type="NCBI Taxonomy" id="2886004"/>
    <lineage>
        <taxon>Bacteria</taxon>
        <taxon>Pseudomonadati</taxon>
        <taxon>Acidobacteriota</taxon>
        <taxon>Candidatus Polarisedimenticolia</taxon>
        <taxon>Candidatus Polarisedimenticolales</taxon>
        <taxon>Candidatus Polarisedimenticolaceae</taxon>
        <taxon>Candidatus Polarisedimenticola</taxon>
    </lineage>
</organism>
<feature type="transmembrane region" description="Helical" evidence="7">
    <location>
        <begin position="87"/>
        <end position="116"/>
    </location>
</feature>
<dbReference type="AlphaFoldDB" id="A0A8J7C2K3"/>
<evidence type="ECO:0000256" key="1">
    <source>
        <dbReference type="ARBA" id="ARBA00004651"/>
    </source>
</evidence>
<feature type="transmembrane region" description="Helical" evidence="7">
    <location>
        <begin position="235"/>
        <end position="254"/>
    </location>
</feature>
<feature type="transmembrane region" description="Helical" evidence="7">
    <location>
        <begin position="274"/>
        <end position="294"/>
    </location>
</feature>
<accession>A0A8J7C2K3</accession>
<dbReference type="InterPro" id="IPR021776">
    <property type="entry name" value="ActD"/>
</dbReference>
<feature type="transmembrane region" description="Helical" evidence="7">
    <location>
        <begin position="52"/>
        <end position="75"/>
    </location>
</feature>
<evidence type="ECO:0000313" key="9">
    <source>
        <dbReference type="Proteomes" id="UP000648239"/>
    </source>
</evidence>
<keyword evidence="3" id="KW-1003">Cell membrane</keyword>
<feature type="transmembrane region" description="Helical" evidence="7">
    <location>
        <begin position="593"/>
        <end position="618"/>
    </location>
</feature>
<feature type="transmembrane region" description="Helical" evidence="7">
    <location>
        <begin position="356"/>
        <end position="374"/>
    </location>
</feature>
<feature type="transmembrane region" description="Helical" evidence="7">
    <location>
        <begin position="315"/>
        <end position="336"/>
    </location>
</feature>
<feature type="transmembrane region" description="Helical" evidence="7">
    <location>
        <begin position="381"/>
        <end position="402"/>
    </location>
</feature>
<comment type="similarity">
    <text evidence="2">Belongs to the NrfD family.</text>
</comment>
<feature type="transmembrane region" description="Helical" evidence="7">
    <location>
        <begin position="172"/>
        <end position="193"/>
    </location>
</feature>
<dbReference type="Pfam" id="PF11821">
    <property type="entry name" value="ActD"/>
    <property type="match status" value="1"/>
</dbReference>
<proteinExistence type="inferred from homology"/>
<dbReference type="PANTHER" id="PTHR43044">
    <property type="match status" value="1"/>
</dbReference>
<feature type="transmembrane region" description="Helical" evidence="7">
    <location>
        <begin position="128"/>
        <end position="152"/>
    </location>
</feature>
<comment type="subcellular location">
    <subcellularLocation>
        <location evidence="1">Cell membrane</location>
        <topology evidence="1">Multi-pass membrane protein</topology>
    </subcellularLocation>
</comment>
<dbReference type="EMBL" id="JACXWD010000019">
    <property type="protein sequence ID" value="MBD3867951.1"/>
    <property type="molecule type" value="Genomic_DNA"/>
</dbReference>
<comment type="caution">
    <text evidence="8">The sequence shown here is derived from an EMBL/GenBank/DDBJ whole genome shotgun (WGS) entry which is preliminary data.</text>
</comment>
<evidence type="ECO:0000256" key="7">
    <source>
        <dbReference type="SAM" id="Phobius"/>
    </source>
</evidence>
<protein>
    <submittedName>
        <fullName evidence="8">DUF3341 domain-containing protein</fullName>
    </submittedName>
</protein>
<dbReference type="Pfam" id="PF03916">
    <property type="entry name" value="NrfD"/>
    <property type="match status" value="1"/>
</dbReference>
<dbReference type="Proteomes" id="UP000648239">
    <property type="component" value="Unassembled WGS sequence"/>
</dbReference>
<keyword evidence="4 7" id="KW-0812">Transmembrane</keyword>
<evidence type="ECO:0000256" key="3">
    <source>
        <dbReference type="ARBA" id="ARBA00022475"/>
    </source>
</evidence>
<evidence type="ECO:0000256" key="2">
    <source>
        <dbReference type="ARBA" id="ARBA00008929"/>
    </source>
</evidence>